<sequence length="424" mass="46020">MFRLLATGLALAVTTAATGYPEGSSCPVALSSLRTNDTTIGLCPTDFDVVGGELQPVHDCSKAPTGIAVDASANLFFTYARNSEPQNWTLTKAVNFTHEEPWPSEAWQNCATGQNASECFVNVQNLVLDDNGVFWVIDSGVPYGASYPLTNGPKILSFNSTTGELIRTYVFPADQFYAKLQLNDLRINNSIGTGGYAFITDDTKYGSISTIDLDSGKVVRHLYNTTFTTPDDQFLSFYNGEPLRNWNGTTWSPITSGSNGIALAGGNVYWSVKASHRWYFVSQEALIKNGVSEEELAELIQVPGNLPSETAGYTADDKGRLYITAAAQSAILYVDTQQSEVTQEINGVAAGGSGPVPTANYLLKTLVRSGLVQHADTACILDGWLYFNTNQQGLGPWSQYKNVDKRVGPFRSFRYWIGRGPAPA</sequence>
<evidence type="ECO:0000256" key="2">
    <source>
        <dbReference type="ARBA" id="ARBA00009127"/>
    </source>
</evidence>
<evidence type="ECO:0000313" key="5">
    <source>
        <dbReference type="EMBL" id="KAK8157104.1"/>
    </source>
</evidence>
<evidence type="ECO:0000313" key="6">
    <source>
        <dbReference type="Proteomes" id="UP001456524"/>
    </source>
</evidence>
<feature type="chain" id="PRO_5045554060" evidence="4">
    <location>
        <begin position="17"/>
        <end position="424"/>
    </location>
</feature>
<organism evidence="5 6">
    <name type="scientific">Phyllosticta citrichinensis</name>
    <dbReference type="NCBI Taxonomy" id="1130410"/>
    <lineage>
        <taxon>Eukaryota</taxon>
        <taxon>Fungi</taxon>
        <taxon>Dikarya</taxon>
        <taxon>Ascomycota</taxon>
        <taxon>Pezizomycotina</taxon>
        <taxon>Dothideomycetes</taxon>
        <taxon>Dothideomycetes incertae sedis</taxon>
        <taxon>Botryosphaeriales</taxon>
        <taxon>Phyllostictaceae</taxon>
        <taxon>Phyllosticta</taxon>
    </lineage>
</organism>
<comment type="subcellular location">
    <subcellularLocation>
        <location evidence="1">Secreted</location>
    </subcellularLocation>
</comment>
<keyword evidence="3" id="KW-0964">Secreted</keyword>
<keyword evidence="4" id="KW-0732">Signal</keyword>
<evidence type="ECO:0000256" key="3">
    <source>
        <dbReference type="ARBA" id="ARBA00022525"/>
    </source>
</evidence>
<evidence type="ECO:0000256" key="1">
    <source>
        <dbReference type="ARBA" id="ARBA00004613"/>
    </source>
</evidence>
<evidence type="ECO:0000256" key="4">
    <source>
        <dbReference type="SAM" id="SignalP"/>
    </source>
</evidence>
<dbReference type="Proteomes" id="UP001456524">
    <property type="component" value="Unassembled WGS sequence"/>
</dbReference>
<dbReference type="Pfam" id="PF03022">
    <property type="entry name" value="MRJP"/>
    <property type="match status" value="1"/>
</dbReference>
<comment type="similarity">
    <text evidence="2">Belongs to the major royal jelly protein family.</text>
</comment>
<dbReference type="PANTHER" id="PTHR10009:SF17">
    <property type="entry name" value="MAJOR ROYAL JELLY PROTEIN"/>
    <property type="match status" value="1"/>
</dbReference>
<accession>A0ABR1XIZ5</accession>
<dbReference type="InterPro" id="IPR017996">
    <property type="entry name" value="MRJP/yellow-related"/>
</dbReference>
<proteinExistence type="inferred from homology"/>
<comment type="caution">
    <text evidence="5">The sequence shown here is derived from an EMBL/GenBank/DDBJ whole genome shotgun (WGS) entry which is preliminary data.</text>
</comment>
<dbReference type="Gene3D" id="2.120.10.30">
    <property type="entry name" value="TolB, C-terminal domain"/>
    <property type="match status" value="1"/>
</dbReference>
<dbReference type="EMBL" id="JBBWUH010000009">
    <property type="protein sequence ID" value="KAK8157104.1"/>
    <property type="molecule type" value="Genomic_DNA"/>
</dbReference>
<gene>
    <name evidence="5" type="ORF">IWX90DRAFT_314954</name>
</gene>
<protein>
    <submittedName>
        <fullName evidence="5">Major royal jelly protein-domain-containing protein</fullName>
    </submittedName>
</protein>
<dbReference type="SUPFAM" id="SSF63829">
    <property type="entry name" value="Calcium-dependent phosphotriesterase"/>
    <property type="match status" value="1"/>
</dbReference>
<feature type="signal peptide" evidence="4">
    <location>
        <begin position="1"/>
        <end position="16"/>
    </location>
</feature>
<reference evidence="5 6" key="1">
    <citation type="journal article" date="2022" name="G3 (Bethesda)">
        <title>Enemy or ally: a genomic approach to elucidate the lifestyle of Phyllosticta citrichinaensis.</title>
        <authorList>
            <person name="Buijs V.A."/>
            <person name="Groenewald J.Z."/>
            <person name="Haridas S."/>
            <person name="LaButti K.M."/>
            <person name="Lipzen A."/>
            <person name="Martin F.M."/>
            <person name="Barry K."/>
            <person name="Grigoriev I.V."/>
            <person name="Crous P.W."/>
            <person name="Seidl M.F."/>
        </authorList>
    </citation>
    <scope>NUCLEOTIDE SEQUENCE [LARGE SCALE GENOMIC DNA]</scope>
    <source>
        <strain evidence="5 6">CBS 129764</strain>
    </source>
</reference>
<dbReference type="InterPro" id="IPR011042">
    <property type="entry name" value="6-blade_b-propeller_TolB-like"/>
</dbReference>
<keyword evidence="6" id="KW-1185">Reference proteome</keyword>
<name>A0ABR1XIZ5_9PEZI</name>
<dbReference type="PANTHER" id="PTHR10009">
    <property type="entry name" value="PROTEIN YELLOW-RELATED"/>
    <property type="match status" value="1"/>
</dbReference>